<gene>
    <name evidence="1" type="ORF">Slati_3769200</name>
</gene>
<dbReference type="AlphaFoldDB" id="A0AAW2U659"/>
<accession>A0AAW2U659</accession>
<reference evidence="1" key="2">
    <citation type="journal article" date="2024" name="Plant">
        <title>Genomic evolution and insights into agronomic trait innovations of Sesamum species.</title>
        <authorList>
            <person name="Miao H."/>
            <person name="Wang L."/>
            <person name="Qu L."/>
            <person name="Liu H."/>
            <person name="Sun Y."/>
            <person name="Le M."/>
            <person name="Wang Q."/>
            <person name="Wei S."/>
            <person name="Zheng Y."/>
            <person name="Lin W."/>
            <person name="Duan Y."/>
            <person name="Cao H."/>
            <person name="Xiong S."/>
            <person name="Wang X."/>
            <person name="Wei L."/>
            <person name="Li C."/>
            <person name="Ma Q."/>
            <person name="Ju M."/>
            <person name="Zhao R."/>
            <person name="Li G."/>
            <person name="Mu C."/>
            <person name="Tian Q."/>
            <person name="Mei H."/>
            <person name="Zhang T."/>
            <person name="Gao T."/>
            <person name="Zhang H."/>
        </authorList>
    </citation>
    <scope>NUCLEOTIDE SEQUENCE</scope>
    <source>
        <strain evidence="1">KEN1</strain>
    </source>
</reference>
<dbReference type="EMBL" id="JACGWN010000013">
    <property type="protein sequence ID" value="KAL0411795.1"/>
    <property type="molecule type" value="Genomic_DNA"/>
</dbReference>
<reference evidence="1" key="1">
    <citation type="submission" date="2020-06" db="EMBL/GenBank/DDBJ databases">
        <authorList>
            <person name="Li T."/>
            <person name="Hu X."/>
            <person name="Zhang T."/>
            <person name="Song X."/>
            <person name="Zhang H."/>
            <person name="Dai N."/>
            <person name="Sheng W."/>
            <person name="Hou X."/>
            <person name="Wei L."/>
        </authorList>
    </citation>
    <scope>NUCLEOTIDE SEQUENCE</scope>
    <source>
        <strain evidence="1">KEN1</strain>
        <tissue evidence="1">Leaf</tissue>
    </source>
</reference>
<protein>
    <recommendedName>
        <fullName evidence="2">Retrovirus-related Pol polyprotein from transposon TNT 1-94</fullName>
    </recommendedName>
</protein>
<sequence>MKDLGDASYILSIKIYRDRSRRILGMTQASYIKKVLKRLKMENSKRGFLPIRYGVKLSITQSPKTNEMCDIPYASIVAIYCIKHVLVKHTRLSSRSSLSTWKDSRDVLGVRRWKVGTGRDSNPSFQLDIDNSKSQSDFVLELNGGVVAWKSSN</sequence>
<evidence type="ECO:0000313" key="1">
    <source>
        <dbReference type="EMBL" id="KAL0411795.1"/>
    </source>
</evidence>
<comment type="caution">
    <text evidence="1">The sequence shown here is derived from an EMBL/GenBank/DDBJ whole genome shotgun (WGS) entry which is preliminary data.</text>
</comment>
<organism evidence="1">
    <name type="scientific">Sesamum latifolium</name>
    <dbReference type="NCBI Taxonomy" id="2727402"/>
    <lineage>
        <taxon>Eukaryota</taxon>
        <taxon>Viridiplantae</taxon>
        <taxon>Streptophyta</taxon>
        <taxon>Embryophyta</taxon>
        <taxon>Tracheophyta</taxon>
        <taxon>Spermatophyta</taxon>
        <taxon>Magnoliopsida</taxon>
        <taxon>eudicotyledons</taxon>
        <taxon>Gunneridae</taxon>
        <taxon>Pentapetalae</taxon>
        <taxon>asterids</taxon>
        <taxon>lamiids</taxon>
        <taxon>Lamiales</taxon>
        <taxon>Pedaliaceae</taxon>
        <taxon>Sesamum</taxon>
    </lineage>
</organism>
<proteinExistence type="predicted"/>
<name>A0AAW2U659_9LAMI</name>
<evidence type="ECO:0008006" key="2">
    <source>
        <dbReference type="Google" id="ProtNLM"/>
    </source>
</evidence>